<evidence type="ECO:0000313" key="3">
    <source>
        <dbReference type="Proteomes" id="UP000276215"/>
    </source>
</evidence>
<name>A0A3N4JLP4_9PEZI</name>
<reference evidence="2 3" key="1">
    <citation type="journal article" date="2018" name="Nat. Ecol. Evol.">
        <title>Pezizomycetes genomes reveal the molecular basis of ectomycorrhizal truffle lifestyle.</title>
        <authorList>
            <person name="Murat C."/>
            <person name="Payen T."/>
            <person name="Noel B."/>
            <person name="Kuo A."/>
            <person name="Morin E."/>
            <person name="Chen J."/>
            <person name="Kohler A."/>
            <person name="Krizsan K."/>
            <person name="Balestrini R."/>
            <person name="Da Silva C."/>
            <person name="Montanini B."/>
            <person name="Hainaut M."/>
            <person name="Levati E."/>
            <person name="Barry K.W."/>
            <person name="Belfiori B."/>
            <person name="Cichocki N."/>
            <person name="Clum A."/>
            <person name="Dockter R.B."/>
            <person name="Fauchery L."/>
            <person name="Guy J."/>
            <person name="Iotti M."/>
            <person name="Le Tacon F."/>
            <person name="Lindquist E.A."/>
            <person name="Lipzen A."/>
            <person name="Malagnac F."/>
            <person name="Mello A."/>
            <person name="Molinier V."/>
            <person name="Miyauchi S."/>
            <person name="Poulain J."/>
            <person name="Riccioni C."/>
            <person name="Rubini A."/>
            <person name="Sitrit Y."/>
            <person name="Splivallo R."/>
            <person name="Traeger S."/>
            <person name="Wang M."/>
            <person name="Zifcakova L."/>
            <person name="Wipf D."/>
            <person name="Zambonelli A."/>
            <person name="Paolocci F."/>
            <person name="Nowrousian M."/>
            <person name="Ottonello S."/>
            <person name="Baldrian P."/>
            <person name="Spatafora J.W."/>
            <person name="Henrissat B."/>
            <person name="Nagy L.G."/>
            <person name="Aury J.M."/>
            <person name="Wincker P."/>
            <person name="Grigoriev I.V."/>
            <person name="Bonfante P."/>
            <person name="Martin F.M."/>
        </authorList>
    </citation>
    <scope>NUCLEOTIDE SEQUENCE [LARGE SCALE GENOMIC DNA]</scope>
    <source>
        <strain evidence="2 3">120613-1</strain>
    </source>
</reference>
<protein>
    <submittedName>
        <fullName evidence="2">Uncharacterized protein</fullName>
    </submittedName>
</protein>
<gene>
    <name evidence="2" type="ORF">L873DRAFT_975348</name>
</gene>
<proteinExistence type="predicted"/>
<feature type="transmembrane region" description="Helical" evidence="1">
    <location>
        <begin position="20"/>
        <end position="42"/>
    </location>
</feature>
<keyword evidence="1" id="KW-1133">Transmembrane helix</keyword>
<sequence>MHRHKRRTANTISTHNMNIIFISPLDLFFCFLFQGSTLGGIIRLNIIVEKLGSFHKT</sequence>
<organism evidence="2 3">
    <name type="scientific">Choiromyces venosus 120613-1</name>
    <dbReference type="NCBI Taxonomy" id="1336337"/>
    <lineage>
        <taxon>Eukaryota</taxon>
        <taxon>Fungi</taxon>
        <taxon>Dikarya</taxon>
        <taxon>Ascomycota</taxon>
        <taxon>Pezizomycotina</taxon>
        <taxon>Pezizomycetes</taxon>
        <taxon>Pezizales</taxon>
        <taxon>Tuberaceae</taxon>
        <taxon>Choiromyces</taxon>
    </lineage>
</organism>
<evidence type="ECO:0000256" key="1">
    <source>
        <dbReference type="SAM" id="Phobius"/>
    </source>
</evidence>
<dbReference type="EMBL" id="ML120390">
    <property type="protein sequence ID" value="RPA99096.1"/>
    <property type="molecule type" value="Genomic_DNA"/>
</dbReference>
<dbReference type="Proteomes" id="UP000276215">
    <property type="component" value="Unassembled WGS sequence"/>
</dbReference>
<dbReference type="AlphaFoldDB" id="A0A3N4JLP4"/>
<evidence type="ECO:0000313" key="2">
    <source>
        <dbReference type="EMBL" id="RPA99096.1"/>
    </source>
</evidence>
<keyword evidence="3" id="KW-1185">Reference proteome</keyword>
<accession>A0A3N4JLP4</accession>
<keyword evidence="1" id="KW-0812">Transmembrane</keyword>
<keyword evidence="1" id="KW-0472">Membrane</keyword>